<reference evidence="3 4" key="2">
    <citation type="journal article" date="2011" name="Stand. Genomic Sci.">
        <title>Complete genome sequence of Tsukamurella paurometabola type strain (no. 33).</title>
        <authorList>
            <person name="Munk A.C."/>
            <person name="Lapidus A."/>
            <person name="Lucas S."/>
            <person name="Nolan M."/>
            <person name="Tice H."/>
            <person name="Cheng J.F."/>
            <person name="Del Rio T.G."/>
            <person name="Goodwin L."/>
            <person name="Pitluck S."/>
            <person name="Liolios K."/>
            <person name="Huntemann M."/>
            <person name="Ivanova N."/>
            <person name="Mavromatis K."/>
            <person name="Mikhailova N."/>
            <person name="Pati A."/>
            <person name="Chen A."/>
            <person name="Palaniappan K."/>
            <person name="Tapia R."/>
            <person name="Han C."/>
            <person name="Land M."/>
            <person name="Hauser L."/>
            <person name="Chang Y.J."/>
            <person name="Jeffries C.D."/>
            <person name="Brettin T."/>
            <person name="Yasawong M."/>
            <person name="Brambilla E.M."/>
            <person name="Rohde M."/>
            <person name="Sikorski J."/>
            <person name="Goker M."/>
            <person name="Detter J.C."/>
            <person name="Woyke T."/>
            <person name="Bristow J."/>
            <person name="Eisen J.A."/>
            <person name="Markowitz V."/>
            <person name="Hugenholtz P."/>
            <person name="Kyrpides N.C."/>
            <person name="Klenk H.P."/>
        </authorList>
    </citation>
    <scope>NUCLEOTIDE SEQUENCE [LARGE SCALE GENOMIC DNA]</scope>
    <source>
        <strain evidence="4">ATCC 8368 / DSM 20162 / CCUG 35730 / CIP 100753 / JCM 10117 / KCTC 9821 / NBRC 16120 / NCIMB 702349 / NCTC 13040</strain>
    </source>
</reference>
<dbReference type="Gene3D" id="3.40.710.10">
    <property type="entry name" value="DD-peptidase/beta-lactamase superfamily"/>
    <property type="match status" value="1"/>
</dbReference>
<evidence type="ECO:0000313" key="4">
    <source>
        <dbReference type="Proteomes" id="UP000001213"/>
    </source>
</evidence>
<keyword evidence="1" id="KW-0732">Signal</keyword>
<evidence type="ECO:0000259" key="2">
    <source>
        <dbReference type="Pfam" id="PF00144"/>
    </source>
</evidence>
<dbReference type="Pfam" id="PF00144">
    <property type="entry name" value="Beta-lactamase"/>
    <property type="match status" value="1"/>
</dbReference>
<feature type="signal peptide" evidence="1">
    <location>
        <begin position="1"/>
        <end position="27"/>
    </location>
</feature>
<reference evidence="4" key="1">
    <citation type="submission" date="2010-03" db="EMBL/GenBank/DDBJ databases">
        <title>The complete chromosome of Tsukamurella paurometabola DSM 20162.</title>
        <authorList>
            <consortium name="US DOE Joint Genome Institute (JGI-PGF)"/>
            <person name="Lucas S."/>
            <person name="Copeland A."/>
            <person name="Lapidus A."/>
            <person name="Glavina del Rio T."/>
            <person name="Dalin E."/>
            <person name="Tice H."/>
            <person name="Bruce D."/>
            <person name="Goodwin L."/>
            <person name="Pitluck S."/>
            <person name="Kyrpides N."/>
            <person name="Mavromatis K."/>
            <person name="Ivanova N."/>
            <person name="Mikhailova N."/>
            <person name="Munk A.C."/>
            <person name="Brettin T."/>
            <person name="Detter J.C."/>
            <person name="Tapia R."/>
            <person name="Han C."/>
            <person name="Larimer F."/>
            <person name="Land M."/>
            <person name="Hauser L."/>
            <person name="Markowitz V."/>
            <person name="Cheng J.-F."/>
            <person name="Hugenholtz P."/>
            <person name="Woyke T."/>
            <person name="Wu D."/>
            <person name="Jando M."/>
            <person name="Brambilla E."/>
            <person name="Klenk H.-P."/>
            <person name="Eisen J.A."/>
        </authorList>
    </citation>
    <scope>NUCLEOTIDE SEQUENCE [LARGE SCALE GENOMIC DNA]</scope>
    <source>
        <strain evidence="4">ATCC 8368 / DSM 20162 / CCUG 35730 / CIP 100753 / JCM 10117 / KCTC 9821 / NBRC 16120 / NCIMB 702349 / NCTC 13040</strain>
    </source>
</reference>
<organism evidence="3 4">
    <name type="scientific">Tsukamurella paurometabola (strain ATCC 8368 / DSM 20162 / CCUG 35730 / CIP 100753 / JCM 10117 / KCTC 9821 / NBRC 16120 / NCIMB 702349 / NCTC 13040)</name>
    <name type="common">Corynebacterium paurometabolum</name>
    <dbReference type="NCBI Taxonomy" id="521096"/>
    <lineage>
        <taxon>Bacteria</taxon>
        <taxon>Bacillati</taxon>
        <taxon>Actinomycetota</taxon>
        <taxon>Actinomycetes</taxon>
        <taxon>Mycobacteriales</taxon>
        <taxon>Tsukamurellaceae</taxon>
        <taxon>Tsukamurella</taxon>
    </lineage>
</organism>
<dbReference type="EMBL" id="CP001966">
    <property type="protein sequence ID" value="ADG79923.1"/>
    <property type="molecule type" value="Genomic_DNA"/>
</dbReference>
<sequence>MNRTVRTGAAYLAALVVTTGFAAPALAQPISPAGRQSVQRALDAMVSAGYPGAQVVITERGRDWIASAGVGDADRRTPFPADGYVRIGSNTKAYVAAVVLQLVAENRIRLDATVDSIAPGMLTPGPPAPDGSRVDATRISVRDLLQHTSGLPDHLDLPELESDDAASTTYQPAYLVRRALATLAPRFAPGTRAEYSNINYVVLGILIEKTTGRSLSDEIRTRILEPQALRKTYFPTPGDAAVRAPHAIGYAVENGRRADITSFDPSWAGAAGAMIATPSDVNRFFLALQNGKVITASQFTEARRAPRPLVNRDGLRYGLGQAELSTPCGTVWGHGGSIPGYRTYNGATSARAVTVVANQQPATQAQKDAIAAAFGAAICAR</sequence>
<dbReference type="STRING" id="521096.Tpau_3339"/>
<dbReference type="KEGG" id="tpr:Tpau_3339"/>
<dbReference type="PANTHER" id="PTHR46825">
    <property type="entry name" value="D-ALANYL-D-ALANINE-CARBOXYPEPTIDASE/ENDOPEPTIDASE AMPH"/>
    <property type="match status" value="1"/>
</dbReference>
<accession>D5UWC4</accession>
<proteinExistence type="predicted"/>
<protein>
    <submittedName>
        <fullName evidence="3">Beta-lactamase</fullName>
    </submittedName>
</protein>
<dbReference type="RefSeq" id="WP_013127923.1">
    <property type="nucleotide sequence ID" value="NC_014158.1"/>
</dbReference>
<dbReference type="eggNOG" id="COG1680">
    <property type="taxonomic scope" value="Bacteria"/>
</dbReference>
<dbReference type="AlphaFoldDB" id="D5UWC4"/>
<dbReference type="MEROPS" id="S12.003"/>
<dbReference type="InterPro" id="IPR012338">
    <property type="entry name" value="Beta-lactam/transpept-like"/>
</dbReference>
<feature type="chain" id="PRO_5039416349" evidence="1">
    <location>
        <begin position="28"/>
        <end position="381"/>
    </location>
</feature>
<dbReference type="PANTHER" id="PTHR46825:SF7">
    <property type="entry name" value="D-ALANYL-D-ALANINE CARBOXYPEPTIDASE"/>
    <property type="match status" value="1"/>
</dbReference>
<dbReference type="HOGENOM" id="CLU_020027_2_3_11"/>
<feature type="domain" description="Beta-lactamase-related" evidence="2">
    <location>
        <begin position="43"/>
        <end position="373"/>
    </location>
</feature>
<dbReference type="InterPro" id="IPR001466">
    <property type="entry name" value="Beta-lactam-related"/>
</dbReference>
<dbReference type="SUPFAM" id="SSF56601">
    <property type="entry name" value="beta-lactamase/transpeptidase-like"/>
    <property type="match status" value="1"/>
</dbReference>
<evidence type="ECO:0000256" key="1">
    <source>
        <dbReference type="SAM" id="SignalP"/>
    </source>
</evidence>
<gene>
    <name evidence="3" type="ordered locus">Tpau_3339</name>
</gene>
<evidence type="ECO:0000313" key="3">
    <source>
        <dbReference type="EMBL" id="ADG79923.1"/>
    </source>
</evidence>
<name>D5UWC4_TSUPD</name>
<dbReference type="InterPro" id="IPR050491">
    <property type="entry name" value="AmpC-like"/>
</dbReference>
<keyword evidence="4" id="KW-1185">Reference proteome</keyword>
<dbReference type="Proteomes" id="UP000001213">
    <property type="component" value="Chromosome"/>
</dbReference>